<dbReference type="InterPro" id="IPR019108">
    <property type="entry name" value="Caa3_assmbl_CtaG-rel"/>
</dbReference>
<evidence type="ECO:0000256" key="6">
    <source>
        <dbReference type="SAM" id="Phobius"/>
    </source>
</evidence>
<evidence type="ECO:0000256" key="2">
    <source>
        <dbReference type="ARBA" id="ARBA00022475"/>
    </source>
</evidence>
<organism evidence="7 8">
    <name type="scientific">Alteribacter lacisalsi</name>
    <dbReference type="NCBI Taxonomy" id="2045244"/>
    <lineage>
        <taxon>Bacteria</taxon>
        <taxon>Bacillati</taxon>
        <taxon>Bacillota</taxon>
        <taxon>Bacilli</taxon>
        <taxon>Bacillales</taxon>
        <taxon>Bacillaceae</taxon>
        <taxon>Alteribacter</taxon>
    </lineage>
</organism>
<evidence type="ECO:0008006" key="9">
    <source>
        <dbReference type="Google" id="ProtNLM"/>
    </source>
</evidence>
<keyword evidence="5 6" id="KW-0472">Membrane</keyword>
<name>A0A2W0H9I6_9BACI</name>
<reference evidence="7 8" key="1">
    <citation type="submission" date="2017-10" db="EMBL/GenBank/DDBJ databases">
        <title>Bacillus sp. nov., a halophilic bacterium isolated from a Yangshapao Lake.</title>
        <authorList>
            <person name="Wang H."/>
        </authorList>
    </citation>
    <scope>NUCLEOTIDE SEQUENCE [LARGE SCALE GENOMIC DNA]</scope>
    <source>
        <strain evidence="7 8">YSP-3</strain>
    </source>
</reference>
<feature type="transmembrane region" description="Helical" evidence="6">
    <location>
        <begin position="156"/>
        <end position="177"/>
    </location>
</feature>
<keyword evidence="2" id="KW-1003">Cell membrane</keyword>
<feature type="transmembrane region" description="Helical" evidence="6">
    <location>
        <begin position="123"/>
        <end position="144"/>
    </location>
</feature>
<protein>
    <recommendedName>
        <fullName evidence="9">Cytochrome c oxidase assembly protein</fullName>
    </recommendedName>
</protein>
<evidence type="ECO:0000256" key="1">
    <source>
        <dbReference type="ARBA" id="ARBA00004651"/>
    </source>
</evidence>
<evidence type="ECO:0000256" key="5">
    <source>
        <dbReference type="ARBA" id="ARBA00023136"/>
    </source>
</evidence>
<proteinExistence type="predicted"/>
<accession>A0A2W0H9I6</accession>
<evidence type="ECO:0000256" key="3">
    <source>
        <dbReference type="ARBA" id="ARBA00022692"/>
    </source>
</evidence>
<dbReference type="Pfam" id="PF09678">
    <property type="entry name" value="Caa3_CtaG"/>
    <property type="match status" value="1"/>
</dbReference>
<feature type="transmembrane region" description="Helical" evidence="6">
    <location>
        <begin position="189"/>
        <end position="206"/>
    </location>
</feature>
<keyword evidence="4 6" id="KW-1133">Transmembrane helix</keyword>
<evidence type="ECO:0000313" key="8">
    <source>
        <dbReference type="Proteomes" id="UP000248066"/>
    </source>
</evidence>
<sequence>MHHTHTEMAGLPVWSQILLALPFLILALLYIWGLMVSSGKGRSWPVWRTCFWILGCVLAFTAVAGPLADQAHHDFYVHMMTHLLLGMLAPLLMVLAAPIMLLLRALPVTAARKVSGILKWRVFHVLTDPFVASLMNMGALWVLYTTPLYSGMHESPALHVLVHAHVFIAGYVFTASMISKDPMPNRPSYFYRSVALVLALASHGILSKYLYANPPAGVPAAEAEAGGMLMFYGGDIVDGVIVFLLLRQWYHAARPKPYKSPQPVTG</sequence>
<dbReference type="OrthoDB" id="5024156at2"/>
<dbReference type="RefSeq" id="WP_110516820.1">
    <property type="nucleotide sequence ID" value="NZ_PDOF01000001.1"/>
</dbReference>
<keyword evidence="3 6" id="KW-0812">Transmembrane</keyword>
<dbReference type="AlphaFoldDB" id="A0A2W0H9I6"/>
<evidence type="ECO:0000256" key="4">
    <source>
        <dbReference type="ARBA" id="ARBA00022989"/>
    </source>
</evidence>
<dbReference type="Proteomes" id="UP000248066">
    <property type="component" value="Unassembled WGS sequence"/>
</dbReference>
<comment type="caution">
    <text evidence="7">The sequence shown here is derived from an EMBL/GenBank/DDBJ whole genome shotgun (WGS) entry which is preliminary data.</text>
</comment>
<feature type="transmembrane region" description="Helical" evidence="6">
    <location>
        <begin position="226"/>
        <end position="246"/>
    </location>
</feature>
<comment type="subcellular location">
    <subcellularLocation>
        <location evidence="1">Cell membrane</location>
        <topology evidence="1">Multi-pass membrane protein</topology>
    </subcellularLocation>
</comment>
<dbReference type="EMBL" id="PDOF01000001">
    <property type="protein sequence ID" value="PYZ97591.1"/>
    <property type="molecule type" value="Genomic_DNA"/>
</dbReference>
<keyword evidence="8" id="KW-1185">Reference proteome</keyword>
<evidence type="ECO:0000313" key="7">
    <source>
        <dbReference type="EMBL" id="PYZ97591.1"/>
    </source>
</evidence>
<feature type="transmembrane region" description="Helical" evidence="6">
    <location>
        <begin position="46"/>
        <end position="68"/>
    </location>
</feature>
<dbReference type="GO" id="GO:0005886">
    <property type="term" value="C:plasma membrane"/>
    <property type="evidence" value="ECO:0007669"/>
    <property type="project" value="UniProtKB-SubCell"/>
</dbReference>
<feature type="transmembrane region" description="Helical" evidence="6">
    <location>
        <begin position="80"/>
        <end position="103"/>
    </location>
</feature>
<gene>
    <name evidence="7" type="ORF">CR205_03070</name>
</gene>
<feature type="transmembrane region" description="Helical" evidence="6">
    <location>
        <begin position="13"/>
        <end position="34"/>
    </location>
</feature>